<evidence type="ECO:0000313" key="3">
    <source>
        <dbReference type="Proteomes" id="UP000235672"/>
    </source>
</evidence>
<keyword evidence="1" id="KW-0812">Transmembrane</keyword>
<feature type="transmembrane region" description="Helical" evidence="1">
    <location>
        <begin position="51"/>
        <end position="71"/>
    </location>
</feature>
<protein>
    <submittedName>
        <fullName evidence="2">Uncharacterized protein</fullName>
    </submittedName>
</protein>
<accession>A0A2J6PR20</accession>
<dbReference type="Proteomes" id="UP000235672">
    <property type="component" value="Unassembled WGS sequence"/>
</dbReference>
<dbReference type="EMBL" id="KZ613505">
    <property type="protein sequence ID" value="PMD16484.1"/>
    <property type="molecule type" value="Genomic_DNA"/>
</dbReference>
<evidence type="ECO:0000313" key="2">
    <source>
        <dbReference type="EMBL" id="PMD16484.1"/>
    </source>
</evidence>
<sequence>MVIWGYGYDILNLDGSVLGIGLEVLLHSIYLSLFNPLRNKYCLLHNWSHNYLYSIAFSLLSVAWFLLLLVCPLRI</sequence>
<keyword evidence="1" id="KW-1133">Transmembrane helix</keyword>
<feature type="transmembrane region" description="Helical" evidence="1">
    <location>
        <begin position="12"/>
        <end position="31"/>
    </location>
</feature>
<reference evidence="2 3" key="1">
    <citation type="submission" date="2016-05" db="EMBL/GenBank/DDBJ databases">
        <title>A degradative enzymes factory behind the ericoid mycorrhizal symbiosis.</title>
        <authorList>
            <consortium name="DOE Joint Genome Institute"/>
            <person name="Martino E."/>
            <person name="Morin E."/>
            <person name="Grelet G."/>
            <person name="Kuo A."/>
            <person name="Kohler A."/>
            <person name="Daghino S."/>
            <person name="Barry K."/>
            <person name="Choi C."/>
            <person name="Cichocki N."/>
            <person name="Clum A."/>
            <person name="Copeland A."/>
            <person name="Hainaut M."/>
            <person name="Haridas S."/>
            <person name="Labutti K."/>
            <person name="Lindquist E."/>
            <person name="Lipzen A."/>
            <person name="Khouja H.-R."/>
            <person name="Murat C."/>
            <person name="Ohm R."/>
            <person name="Olson A."/>
            <person name="Spatafora J."/>
            <person name="Veneault-Fourrey C."/>
            <person name="Henrissat B."/>
            <person name="Grigoriev I."/>
            <person name="Martin F."/>
            <person name="Perotto S."/>
        </authorList>
    </citation>
    <scope>NUCLEOTIDE SEQUENCE [LARGE SCALE GENOMIC DNA]</scope>
    <source>
        <strain evidence="2 3">UAMH 7357</strain>
    </source>
</reference>
<dbReference type="AlphaFoldDB" id="A0A2J6PR20"/>
<proteinExistence type="predicted"/>
<organism evidence="2 3">
    <name type="scientific">Hyaloscypha hepaticicola</name>
    <dbReference type="NCBI Taxonomy" id="2082293"/>
    <lineage>
        <taxon>Eukaryota</taxon>
        <taxon>Fungi</taxon>
        <taxon>Dikarya</taxon>
        <taxon>Ascomycota</taxon>
        <taxon>Pezizomycotina</taxon>
        <taxon>Leotiomycetes</taxon>
        <taxon>Helotiales</taxon>
        <taxon>Hyaloscyphaceae</taxon>
        <taxon>Hyaloscypha</taxon>
    </lineage>
</organism>
<keyword evidence="1" id="KW-0472">Membrane</keyword>
<name>A0A2J6PR20_9HELO</name>
<evidence type="ECO:0000256" key="1">
    <source>
        <dbReference type="SAM" id="Phobius"/>
    </source>
</evidence>
<gene>
    <name evidence="2" type="ORF">NA56DRAFT_311026</name>
</gene>
<keyword evidence="3" id="KW-1185">Reference proteome</keyword>